<evidence type="ECO:0000256" key="1">
    <source>
        <dbReference type="ARBA" id="ARBA00001971"/>
    </source>
</evidence>
<comment type="cofactor">
    <cofactor evidence="1 11 13">
        <name>heme</name>
        <dbReference type="ChEBI" id="CHEBI:30413"/>
    </cofactor>
</comment>
<evidence type="ECO:0000256" key="2">
    <source>
        <dbReference type="ARBA" id="ARBA00002974"/>
    </source>
</evidence>
<dbReference type="InterPro" id="IPR010582">
    <property type="entry name" value="Catalase_immune_responsive"/>
</dbReference>
<dbReference type="OrthoDB" id="9761719at2"/>
<dbReference type="InterPro" id="IPR020835">
    <property type="entry name" value="Catalase_sf"/>
</dbReference>
<evidence type="ECO:0000256" key="11">
    <source>
        <dbReference type="PIRNR" id="PIRNR038927"/>
    </source>
</evidence>
<comment type="catalytic activity">
    <reaction evidence="11 15">
        <text>2 H2O2 = O2 + 2 H2O</text>
        <dbReference type="Rhea" id="RHEA:20309"/>
        <dbReference type="ChEBI" id="CHEBI:15377"/>
        <dbReference type="ChEBI" id="CHEBI:15379"/>
        <dbReference type="ChEBI" id="CHEBI:16240"/>
        <dbReference type="EC" id="1.11.1.6"/>
    </reaction>
</comment>
<dbReference type="STRING" id="187868.SAMN05192589_105208"/>
<dbReference type="GO" id="GO:0004096">
    <property type="term" value="F:catalase activity"/>
    <property type="evidence" value="ECO:0007669"/>
    <property type="project" value="UniProtKB-UniRule"/>
</dbReference>
<dbReference type="GO" id="GO:0006979">
    <property type="term" value="P:response to oxidative stress"/>
    <property type="evidence" value="ECO:0007669"/>
    <property type="project" value="InterPro"/>
</dbReference>
<name>A0A1G6TPT4_9BURK</name>
<dbReference type="FunFam" id="2.40.180.10:FF:000003">
    <property type="entry name" value="Catalase"/>
    <property type="match status" value="1"/>
</dbReference>
<dbReference type="SUPFAM" id="SSF52317">
    <property type="entry name" value="Class I glutamine amidotransferase-like"/>
    <property type="match status" value="1"/>
</dbReference>
<keyword evidence="7 11" id="KW-0479">Metal-binding</keyword>
<feature type="domain" description="Catalase core" evidence="17">
    <location>
        <begin position="46"/>
        <end position="434"/>
    </location>
</feature>
<dbReference type="PROSITE" id="PS00438">
    <property type="entry name" value="CATALASE_2"/>
    <property type="match status" value="1"/>
</dbReference>
<dbReference type="PROSITE" id="PS00437">
    <property type="entry name" value="CATALASE_1"/>
    <property type="match status" value="1"/>
</dbReference>
<evidence type="ECO:0000256" key="3">
    <source>
        <dbReference type="ARBA" id="ARBA00010660"/>
    </source>
</evidence>
<proteinExistence type="inferred from homology"/>
<keyword evidence="6 11" id="KW-0349">Heme</keyword>
<keyword evidence="19" id="KW-1185">Reference proteome</keyword>
<evidence type="ECO:0000256" key="7">
    <source>
        <dbReference type="ARBA" id="ARBA00022723"/>
    </source>
</evidence>
<dbReference type="PRINTS" id="PR00067">
    <property type="entry name" value="CATALASE"/>
</dbReference>
<evidence type="ECO:0000313" key="18">
    <source>
        <dbReference type="EMBL" id="SDD31118.1"/>
    </source>
</evidence>
<dbReference type="InterPro" id="IPR024712">
    <property type="entry name" value="Catalase_clade2"/>
</dbReference>
<evidence type="ECO:0000256" key="8">
    <source>
        <dbReference type="ARBA" id="ARBA00023002"/>
    </source>
</evidence>
<dbReference type="Gene3D" id="1.20.1370.20">
    <property type="match status" value="1"/>
</dbReference>
<evidence type="ECO:0000256" key="16">
    <source>
        <dbReference type="SAM" id="MobiDB-lite"/>
    </source>
</evidence>
<feature type="compositionally biased region" description="Polar residues" evidence="16">
    <location>
        <begin position="42"/>
        <end position="62"/>
    </location>
</feature>
<dbReference type="Pfam" id="PF18011">
    <property type="entry name" value="Catalase_C"/>
    <property type="match status" value="1"/>
</dbReference>
<dbReference type="Pfam" id="PF00199">
    <property type="entry name" value="Catalase"/>
    <property type="match status" value="1"/>
</dbReference>
<keyword evidence="8 11" id="KW-0560">Oxidoreductase</keyword>
<evidence type="ECO:0000313" key="19">
    <source>
        <dbReference type="Proteomes" id="UP000198781"/>
    </source>
</evidence>
<feature type="active site" evidence="12">
    <location>
        <position position="93"/>
    </location>
</feature>
<gene>
    <name evidence="18" type="ORF">SAMN05192589_105208</name>
</gene>
<evidence type="ECO:0000259" key="17">
    <source>
        <dbReference type="SMART" id="SM01060"/>
    </source>
</evidence>
<dbReference type="RefSeq" id="WP_092743487.1">
    <property type="nucleotide sequence ID" value="NZ_FMZC01000005.1"/>
</dbReference>
<dbReference type="EMBL" id="FMZC01000005">
    <property type="protein sequence ID" value="SDD31118.1"/>
    <property type="molecule type" value="Genomic_DNA"/>
</dbReference>
<dbReference type="GO" id="GO:0020037">
    <property type="term" value="F:heme binding"/>
    <property type="evidence" value="ECO:0007669"/>
    <property type="project" value="UniProtKB-UniRule"/>
</dbReference>
<keyword evidence="9 11" id="KW-0408">Iron</keyword>
<dbReference type="InterPro" id="IPR029062">
    <property type="entry name" value="Class_I_gatase-like"/>
</dbReference>
<dbReference type="Proteomes" id="UP000198781">
    <property type="component" value="Unassembled WGS sequence"/>
</dbReference>
<dbReference type="InterPro" id="IPR043156">
    <property type="entry name" value="Catalase_clade2_helical"/>
</dbReference>
<protein>
    <recommendedName>
        <fullName evidence="4 11">Catalase</fullName>
        <ecNumber evidence="4 11">1.11.1.6</ecNumber>
    </recommendedName>
</protein>
<sequence length="706" mass="76787">MAKAPAVQRPVKKAAASPSKAHDGEELRGNAGELQQQAGGTHPVLTTQQGIPVGDNQNSLRTTPRGPTLLEDFILREKITHFDHERIPERIVHARGTAAHGFFELTESLAQYTTARILTEVGKQTPLFCRFSTVAGGAGSVDTPRDVRGFAVKFYTEEGNWDLVGNNIPVFFIQDAMKFPDLVHAVKMEPDRGFPQAASAHDTFWDFISLMPEAMHMIMWAMSDRTIPRSLRTMEGFGVHSFRLLDAEGQSTFVKFHWRPKLGIQSTVWDEALKLQAADNDFHRRDLFEAIQAGSFPEWELGVQLFTEEEAADFPFDHLDPTKLIPEELIPLRMIGRMVLNRWPDNFFAETEQVAFCPANVPPGIDFSNDPLLQGRLFSYLDTQLSRLGSPNFVQIPINAPKCPFHNMQRDGHMQMQVPKGRVAYEPSSLQGDTPRASLAQGTRHFAETPDSGAKGRVRPESFADHYSQARMFFRSQSPLEQAHMASALVFELSKVETPAVRVAVVAQLRNVDESLASRVADGLGLAELPAPFPAAAAVQDLPLSPALRIIDRMKPTLEGRCVGILVADGSAAAPIAALRKAAEKAGATVKIVAPKVGGAVLADGSLLPADGQLAGTPSTVFDAVASVLSPEAGAQLAREAAAVDWFRDAFGHLKAIAACKGSQPILKAAGIQPDAGVLDPADTGAFIKAACTRQWVREPSVRTLA</sequence>
<feature type="binding site" evidence="14">
    <location>
        <position position="387"/>
    </location>
    <ligand>
        <name>heme</name>
        <dbReference type="ChEBI" id="CHEBI:30413"/>
    </ligand>
</feature>
<dbReference type="SMART" id="SM01060">
    <property type="entry name" value="Catalase"/>
    <property type="match status" value="1"/>
</dbReference>
<dbReference type="Gene3D" id="2.40.180.10">
    <property type="entry name" value="Catalase core domain"/>
    <property type="match status" value="1"/>
</dbReference>
<dbReference type="AlphaFoldDB" id="A0A1G6TPT4"/>
<dbReference type="SUPFAM" id="SSF56634">
    <property type="entry name" value="Heme-dependent catalase-like"/>
    <property type="match status" value="1"/>
</dbReference>
<feature type="binding site" description="axial binding residue" evidence="13">
    <location>
        <position position="380"/>
    </location>
    <ligand>
        <name>heme</name>
        <dbReference type="ChEBI" id="CHEBI:30413"/>
    </ligand>
    <ligandPart>
        <name>Fe</name>
        <dbReference type="ChEBI" id="CHEBI:18248"/>
    </ligandPart>
</feature>
<feature type="region of interest" description="Disordered" evidence="16">
    <location>
        <begin position="1"/>
        <end position="29"/>
    </location>
</feature>
<evidence type="ECO:0000256" key="10">
    <source>
        <dbReference type="ARBA" id="ARBA00023324"/>
    </source>
</evidence>
<dbReference type="InterPro" id="IPR024708">
    <property type="entry name" value="Catalase_AS"/>
</dbReference>
<keyword evidence="5 11" id="KW-0575">Peroxidase</keyword>
<evidence type="ECO:0000256" key="14">
    <source>
        <dbReference type="PIRSR" id="PIRSR038927-3"/>
    </source>
</evidence>
<dbReference type="GO" id="GO:0042744">
    <property type="term" value="P:hydrogen peroxide catabolic process"/>
    <property type="evidence" value="ECO:0007669"/>
    <property type="project" value="UniProtKB-UniRule"/>
</dbReference>
<dbReference type="Pfam" id="PF06628">
    <property type="entry name" value="Catalase-rel"/>
    <property type="match status" value="1"/>
</dbReference>
<dbReference type="GO" id="GO:0046872">
    <property type="term" value="F:metal ion binding"/>
    <property type="evidence" value="ECO:0007669"/>
    <property type="project" value="UniProtKB-KW"/>
</dbReference>
<organism evidence="18 19">
    <name type="scientific">Paracidovorax valerianellae</name>
    <dbReference type="NCBI Taxonomy" id="187868"/>
    <lineage>
        <taxon>Bacteria</taxon>
        <taxon>Pseudomonadati</taxon>
        <taxon>Pseudomonadota</taxon>
        <taxon>Betaproteobacteria</taxon>
        <taxon>Burkholderiales</taxon>
        <taxon>Comamonadaceae</taxon>
        <taxon>Paracidovorax</taxon>
    </lineage>
</organism>
<feature type="binding site" evidence="14">
    <location>
        <position position="179"/>
    </location>
    <ligand>
        <name>heme</name>
        <dbReference type="ChEBI" id="CHEBI:30413"/>
    </ligand>
</feature>
<dbReference type="GO" id="GO:0005829">
    <property type="term" value="C:cytosol"/>
    <property type="evidence" value="ECO:0007669"/>
    <property type="project" value="TreeGrafter"/>
</dbReference>
<accession>A0A1G6TPT4</accession>
<keyword evidence="10 11" id="KW-0376">Hydrogen peroxide</keyword>
<evidence type="ECO:0000256" key="4">
    <source>
        <dbReference type="ARBA" id="ARBA00012314"/>
    </source>
</evidence>
<dbReference type="EC" id="1.11.1.6" evidence="4 11"/>
<dbReference type="PIRSF" id="PIRSF038927">
    <property type="entry name" value="Catalase_clade2"/>
    <property type="match status" value="1"/>
</dbReference>
<feature type="binding site" evidence="14">
    <location>
        <position position="376"/>
    </location>
    <ligand>
        <name>heme</name>
        <dbReference type="ChEBI" id="CHEBI:30413"/>
    </ligand>
</feature>
<dbReference type="InterPro" id="IPR041399">
    <property type="entry name" value="Catalase_large_C"/>
</dbReference>
<dbReference type="InterPro" id="IPR002226">
    <property type="entry name" value="Catalase_haem_BS"/>
</dbReference>
<feature type="binding site" evidence="14">
    <location>
        <position position="130"/>
    </location>
    <ligand>
        <name>heme</name>
        <dbReference type="ChEBI" id="CHEBI:30413"/>
    </ligand>
</feature>
<evidence type="ECO:0000256" key="9">
    <source>
        <dbReference type="ARBA" id="ARBA00023004"/>
    </source>
</evidence>
<comment type="function">
    <text evidence="2 11">Decomposes hydrogen peroxide into water and oxygen; serves to protect cells from the toxic effects of hydrogen peroxide.</text>
</comment>
<dbReference type="InterPro" id="IPR018028">
    <property type="entry name" value="Catalase"/>
</dbReference>
<dbReference type="CDD" id="cd03132">
    <property type="entry name" value="GATase1_catalase"/>
    <property type="match status" value="1"/>
</dbReference>
<evidence type="ECO:0000256" key="13">
    <source>
        <dbReference type="PIRSR" id="PIRSR038927-2"/>
    </source>
</evidence>
<reference evidence="18 19" key="1">
    <citation type="submission" date="2016-10" db="EMBL/GenBank/DDBJ databases">
        <authorList>
            <person name="de Groot N.N."/>
        </authorList>
    </citation>
    <scope>NUCLEOTIDE SEQUENCE [LARGE SCALE GENOMIC DNA]</scope>
    <source>
        <strain evidence="18 19">DSM 16619</strain>
    </source>
</reference>
<dbReference type="Gene3D" id="3.40.50.880">
    <property type="match status" value="1"/>
</dbReference>
<dbReference type="PROSITE" id="PS51402">
    <property type="entry name" value="CATALASE_3"/>
    <property type="match status" value="1"/>
</dbReference>
<evidence type="ECO:0000256" key="12">
    <source>
        <dbReference type="PIRSR" id="PIRSR038927-1"/>
    </source>
</evidence>
<dbReference type="PANTHER" id="PTHR42821:SF1">
    <property type="entry name" value="CATALASE-B"/>
    <property type="match status" value="1"/>
</dbReference>
<feature type="binding site" evidence="14">
    <location>
        <position position="90"/>
    </location>
    <ligand>
        <name>heme</name>
        <dbReference type="ChEBI" id="CHEBI:30413"/>
    </ligand>
</feature>
<evidence type="ECO:0000256" key="6">
    <source>
        <dbReference type="ARBA" id="ARBA00022617"/>
    </source>
</evidence>
<evidence type="ECO:0000256" key="5">
    <source>
        <dbReference type="ARBA" id="ARBA00022559"/>
    </source>
</evidence>
<dbReference type="InterPro" id="IPR011614">
    <property type="entry name" value="Catalase_core"/>
</dbReference>
<evidence type="ECO:0000256" key="15">
    <source>
        <dbReference type="RuleBase" id="RU000498"/>
    </source>
</evidence>
<feature type="region of interest" description="Disordered" evidence="16">
    <location>
        <begin position="42"/>
        <end position="66"/>
    </location>
</feature>
<comment type="similarity">
    <text evidence="3">Belongs to the catalase family. HPII subfamily.</text>
</comment>
<feature type="active site" evidence="12">
    <location>
        <position position="166"/>
    </location>
</feature>
<dbReference type="PANTHER" id="PTHR42821">
    <property type="entry name" value="CATALASE"/>
    <property type="match status" value="1"/>
</dbReference>